<keyword evidence="10" id="KW-1185">Reference proteome</keyword>
<evidence type="ECO:0000256" key="1">
    <source>
        <dbReference type="ARBA" id="ARBA00022448"/>
    </source>
</evidence>
<keyword evidence="1" id="KW-0813">Transport</keyword>
<dbReference type="CDD" id="cd03293">
    <property type="entry name" value="ABC_NrtD_SsuB_transporters"/>
    <property type="match status" value="1"/>
</dbReference>
<feature type="domain" description="ABC transporter" evidence="8">
    <location>
        <begin position="11"/>
        <end position="242"/>
    </location>
</feature>
<dbReference type="InterPro" id="IPR003439">
    <property type="entry name" value="ABC_transporter-like_ATP-bd"/>
</dbReference>
<protein>
    <submittedName>
        <fullName evidence="9">Taurine transport system ATP-binding protein</fullName>
    </submittedName>
</protein>
<proteinExistence type="predicted"/>
<keyword evidence="7" id="KW-0472">Membrane</keyword>
<dbReference type="InterPro" id="IPR003593">
    <property type="entry name" value="AAA+_ATPase"/>
</dbReference>
<keyword evidence="2" id="KW-1003">Cell membrane</keyword>
<dbReference type="Pfam" id="PF00005">
    <property type="entry name" value="ABC_tran"/>
    <property type="match status" value="1"/>
</dbReference>
<evidence type="ECO:0000256" key="4">
    <source>
        <dbReference type="ARBA" id="ARBA00022741"/>
    </source>
</evidence>
<dbReference type="AlphaFoldDB" id="A0A1T5MRH7"/>
<dbReference type="GO" id="GO:0016887">
    <property type="term" value="F:ATP hydrolysis activity"/>
    <property type="evidence" value="ECO:0007669"/>
    <property type="project" value="InterPro"/>
</dbReference>
<dbReference type="EMBL" id="FUZT01000023">
    <property type="protein sequence ID" value="SKC90827.1"/>
    <property type="molecule type" value="Genomic_DNA"/>
</dbReference>
<dbReference type="Proteomes" id="UP000190285">
    <property type="component" value="Unassembled WGS sequence"/>
</dbReference>
<accession>A0A1T5MRH7</accession>
<evidence type="ECO:0000256" key="2">
    <source>
        <dbReference type="ARBA" id="ARBA00022475"/>
    </source>
</evidence>
<keyword evidence="3" id="KW-0997">Cell inner membrane</keyword>
<dbReference type="STRING" id="36842.SAMN02194393_05224"/>
<keyword evidence="6" id="KW-1278">Translocase</keyword>
<evidence type="ECO:0000256" key="7">
    <source>
        <dbReference type="ARBA" id="ARBA00023136"/>
    </source>
</evidence>
<organism evidence="9 10">
    <name type="scientific">Maledivibacter halophilus</name>
    <dbReference type="NCBI Taxonomy" id="36842"/>
    <lineage>
        <taxon>Bacteria</taxon>
        <taxon>Bacillati</taxon>
        <taxon>Bacillota</taxon>
        <taxon>Clostridia</taxon>
        <taxon>Peptostreptococcales</taxon>
        <taxon>Caminicellaceae</taxon>
        <taxon>Maledivibacter</taxon>
    </lineage>
</organism>
<sequence>MINERNQEVLIDIQNLKSIYGTKSNSILALDNINLQIKRGEFLCILGPSGCGKSTLLKTLAGYIRPSSGACLMQGKPITGPDRHRGVVFQSPTLYPWMSVKDNVEFGPKMRELPAKEIEEIRTHFLEQVKLTGFSEKATFELSGGMKQRVALARVLANYPQVILMDEPFGALDALTRVNMQTLIRDIWKENNSTIFLITHDIDEALSLGTRIVIMSKRPGRILKEFNIDFTHTIFNNNLKHVMYNEEYFNLKNEILDIINSQIEE</sequence>
<keyword evidence="4" id="KW-0547">Nucleotide-binding</keyword>
<evidence type="ECO:0000256" key="5">
    <source>
        <dbReference type="ARBA" id="ARBA00022840"/>
    </source>
</evidence>
<reference evidence="9 10" key="1">
    <citation type="submission" date="2017-02" db="EMBL/GenBank/DDBJ databases">
        <authorList>
            <person name="Peterson S.W."/>
        </authorList>
    </citation>
    <scope>NUCLEOTIDE SEQUENCE [LARGE SCALE GENOMIC DNA]</scope>
    <source>
        <strain evidence="9 10">M1</strain>
    </source>
</reference>
<evidence type="ECO:0000313" key="10">
    <source>
        <dbReference type="Proteomes" id="UP000190285"/>
    </source>
</evidence>
<evidence type="ECO:0000259" key="8">
    <source>
        <dbReference type="PROSITE" id="PS50893"/>
    </source>
</evidence>
<dbReference type="SUPFAM" id="SSF52540">
    <property type="entry name" value="P-loop containing nucleoside triphosphate hydrolases"/>
    <property type="match status" value="1"/>
</dbReference>
<gene>
    <name evidence="9" type="ORF">SAMN02194393_05224</name>
</gene>
<dbReference type="Gene3D" id="3.40.50.300">
    <property type="entry name" value="P-loop containing nucleotide triphosphate hydrolases"/>
    <property type="match status" value="1"/>
</dbReference>
<evidence type="ECO:0000256" key="3">
    <source>
        <dbReference type="ARBA" id="ARBA00022519"/>
    </source>
</evidence>
<dbReference type="PROSITE" id="PS50893">
    <property type="entry name" value="ABC_TRANSPORTER_2"/>
    <property type="match status" value="1"/>
</dbReference>
<dbReference type="GO" id="GO:0005524">
    <property type="term" value="F:ATP binding"/>
    <property type="evidence" value="ECO:0007669"/>
    <property type="project" value="UniProtKB-KW"/>
</dbReference>
<keyword evidence="5 9" id="KW-0067">ATP-binding</keyword>
<evidence type="ECO:0000256" key="6">
    <source>
        <dbReference type="ARBA" id="ARBA00022967"/>
    </source>
</evidence>
<dbReference type="InterPro" id="IPR050166">
    <property type="entry name" value="ABC_transporter_ATP-bind"/>
</dbReference>
<dbReference type="SMART" id="SM00382">
    <property type="entry name" value="AAA"/>
    <property type="match status" value="1"/>
</dbReference>
<dbReference type="PANTHER" id="PTHR42788">
    <property type="entry name" value="TAURINE IMPORT ATP-BINDING PROTEIN-RELATED"/>
    <property type="match status" value="1"/>
</dbReference>
<dbReference type="InterPro" id="IPR017871">
    <property type="entry name" value="ABC_transporter-like_CS"/>
</dbReference>
<evidence type="ECO:0000313" key="9">
    <source>
        <dbReference type="EMBL" id="SKC90827.1"/>
    </source>
</evidence>
<dbReference type="RefSeq" id="WP_079495811.1">
    <property type="nucleotide sequence ID" value="NZ_FUZT01000023.1"/>
</dbReference>
<dbReference type="PANTHER" id="PTHR42788:SF18">
    <property type="entry name" value="TAURINE IMPORT ATP-BINDING PROTEIN TAUB"/>
    <property type="match status" value="1"/>
</dbReference>
<name>A0A1T5MRH7_9FIRM</name>
<dbReference type="InterPro" id="IPR027417">
    <property type="entry name" value="P-loop_NTPase"/>
</dbReference>
<dbReference type="PROSITE" id="PS00211">
    <property type="entry name" value="ABC_TRANSPORTER_1"/>
    <property type="match status" value="1"/>
</dbReference>
<dbReference type="OrthoDB" id="9801958at2"/>